<dbReference type="EMBL" id="CP016027">
    <property type="protein sequence ID" value="ANJ66650.1"/>
    <property type="molecule type" value="Genomic_DNA"/>
</dbReference>
<accession>A0A191ZFL6</accession>
<organism evidence="1 2">
    <name type="scientific">Halothiobacillus diazotrophicus</name>
    <dbReference type="NCBI Taxonomy" id="1860122"/>
    <lineage>
        <taxon>Bacteria</taxon>
        <taxon>Pseudomonadati</taxon>
        <taxon>Pseudomonadota</taxon>
        <taxon>Gammaproteobacteria</taxon>
        <taxon>Chromatiales</taxon>
        <taxon>Halothiobacillaceae</taxon>
        <taxon>Halothiobacillus</taxon>
    </lineage>
</organism>
<protein>
    <submittedName>
        <fullName evidence="1">Uncharacterized protein</fullName>
    </submittedName>
</protein>
<dbReference type="Proteomes" id="UP000078596">
    <property type="component" value="Chromosome"/>
</dbReference>
<name>A0A191ZFL6_9GAMM</name>
<proteinExistence type="predicted"/>
<reference evidence="1 2" key="1">
    <citation type="submission" date="2016-06" db="EMBL/GenBank/DDBJ databases">
        <title>Insight into the functional genes involving in sulfur oxidation in Pearl River water.</title>
        <authorList>
            <person name="Luo J."/>
            <person name="Tan X."/>
            <person name="Lin W."/>
        </authorList>
    </citation>
    <scope>NUCLEOTIDE SEQUENCE [LARGE SCALE GENOMIC DNA]</scope>
    <source>
        <strain evidence="1 2">LS2</strain>
    </source>
</reference>
<evidence type="ECO:0000313" key="2">
    <source>
        <dbReference type="Proteomes" id="UP000078596"/>
    </source>
</evidence>
<gene>
    <name evidence="1" type="ORF">A9404_03995</name>
</gene>
<dbReference type="KEGG" id="haz:A9404_03995"/>
<dbReference type="AlphaFoldDB" id="A0A191ZFL6"/>
<evidence type="ECO:0000313" key="1">
    <source>
        <dbReference type="EMBL" id="ANJ66650.1"/>
    </source>
</evidence>
<keyword evidence="2" id="KW-1185">Reference proteome</keyword>
<sequence length="239" mass="27970">MSLWMLSIQEQRWLAAARSFYENPEFFIDYFYKHVATNRRTNSFLVFPGRNPAYHQDYACPKLRANYLNYRIPVEIIARGPKAMDDFRAWFRDNIDLLQSDPHQFVVRMSIRFRLRNASPTEELSASNSGITVEQNPRISEIKKAIDTKIREMLDFRRENIAIVCAYGNCTHKVKDGAVHIDDEGARRIVDQWHNLKEQLKTDLKTYFMVRFNPDLEFGDELLQKIGFKACNCCASSAN</sequence>